<dbReference type="EMBL" id="CAJNBJ010000001">
    <property type="protein sequence ID" value="CAE6711065.1"/>
    <property type="molecule type" value="Genomic_DNA"/>
</dbReference>
<dbReference type="SUPFAM" id="SSF52833">
    <property type="entry name" value="Thioredoxin-like"/>
    <property type="match status" value="1"/>
</dbReference>
<dbReference type="RefSeq" id="WP_213040990.1">
    <property type="nucleotide sequence ID" value="NZ_CAJNBJ010000001.1"/>
</dbReference>
<accession>A0ABM8QR79</accession>
<feature type="domain" description="DSBA-like thioredoxin" evidence="1">
    <location>
        <begin position="7"/>
        <end position="208"/>
    </location>
</feature>
<proteinExistence type="predicted"/>
<dbReference type="Pfam" id="PF01323">
    <property type="entry name" value="DSBA"/>
    <property type="match status" value="1"/>
</dbReference>
<sequence length="213" mass="23414">MSERSLTIDIYSDVVCPWCYIGKRRLEQALESAQAQERARVFWRPFQLNPTMPKVGIDRRVYLETKFGGPEEVQAIHDRITVAGVSAGIEFAFGRITRTPNTFDAHRLVWFAQQQGRQDALVEALFYGYFMEGVNVGEADQLISLAAGAGLDGAAVGRFLESNDGVEGVRQEEARGRQLGIRGVPYFVLNGKATVSGAQPVETFVAAINQASA</sequence>
<dbReference type="PANTHER" id="PTHR13887">
    <property type="entry name" value="GLUTATHIONE S-TRANSFERASE KAPPA"/>
    <property type="match status" value="1"/>
</dbReference>
<evidence type="ECO:0000259" key="1">
    <source>
        <dbReference type="Pfam" id="PF01323"/>
    </source>
</evidence>
<keyword evidence="3" id="KW-1185">Reference proteome</keyword>
<dbReference type="PANTHER" id="PTHR13887:SF41">
    <property type="entry name" value="THIOREDOXIN SUPERFAMILY PROTEIN"/>
    <property type="match status" value="1"/>
</dbReference>
<dbReference type="Gene3D" id="3.40.30.10">
    <property type="entry name" value="Glutaredoxin"/>
    <property type="match status" value="1"/>
</dbReference>
<dbReference type="CDD" id="cd03024">
    <property type="entry name" value="DsbA_FrnE"/>
    <property type="match status" value="1"/>
</dbReference>
<name>A0ABM8QR79_9BACT</name>
<evidence type="ECO:0000313" key="3">
    <source>
        <dbReference type="Proteomes" id="UP000675880"/>
    </source>
</evidence>
<organism evidence="2 3">
    <name type="scientific">Nitrospira defluvii</name>
    <dbReference type="NCBI Taxonomy" id="330214"/>
    <lineage>
        <taxon>Bacteria</taxon>
        <taxon>Pseudomonadati</taxon>
        <taxon>Nitrospirota</taxon>
        <taxon>Nitrospiria</taxon>
        <taxon>Nitrospirales</taxon>
        <taxon>Nitrospiraceae</taxon>
        <taxon>Nitrospira</taxon>
    </lineage>
</organism>
<protein>
    <submittedName>
        <fullName evidence="2">Disulfide bond formation protein DsbA</fullName>
    </submittedName>
</protein>
<reference evidence="2 3" key="1">
    <citation type="submission" date="2021-02" db="EMBL/GenBank/DDBJ databases">
        <authorList>
            <person name="Han P."/>
        </authorList>
    </citation>
    <scope>NUCLEOTIDE SEQUENCE [LARGE SCALE GENOMIC DNA]</scope>
    <source>
        <strain evidence="2">Candidatus Nitrospira sp. ZN2</strain>
    </source>
</reference>
<dbReference type="InterPro" id="IPR036249">
    <property type="entry name" value="Thioredoxin-like_sf"/>
</dbReference>
<dbReference type="InterPro" id="IPR001853">
    <property type="entry name" value="DSBA-like_thioredoxin_dom"/>
</dbReference>
<gene>
    <name evidence="2" type="ORF">NSPZN2_11217</name>
</gene>
<evidence type="ECO:0000313" key="2">
    <source>
        <dbReference type="EMBL" id="CAE6711065.1"/>
    </source>
</evidence>
<dbReference type="Proteomes" id="UP000675880">
    <property type="component" value="Unassembled WGS sequence"/>
</dbReference>
<comment type="caution">
    <text evidence="2">The sequence shown here is derived from an EMBL/GenBank/DDBJ whole genome shotgun (WGS) entry which is preliminary data.</text>
</comment>